<protein>
    <submittedName>
        <fullName evidence="4">GAF domain-containing protein</fullName>
    </submittedName>
</protein>
<evidence type="ECO:0000313" key="5">
    <source>
        <dbReference type="Proteomes" id="UP000886887"/>
    </source>
</evidence>
<dbReference type="PANTHER" id="PTHR21021">
    <property type="entry name" value="GAF/PUTATIVE CYTOSKELETAL PROTEIN"/>
    <property type="match status" value="1"/>
</dbReference>
<dbReference type="InterPro" id="IPR029016">
    <property type="entry name" value="GAF-like_dom_sf"/>
</dbReference>
<feature type="domain" description="GAF" evidence="3">
    <location>
        <begin position="25"/>
        <end position="177"/>
    </location>
</feature>
<dbReference type="GO" id="GO:0005829">
    <property type="term" value="C:cytosol"/>
    <property type="evidence" value="ECO:0007669"/>
    <property type="project" value="TreeGrafter"/>
</dbReference>
<dbReference type="Proteomes" id="UP000886887">
    <property type="component" value="Unassembled WGS sequence"/>
</dbReference>
<sequence length="177" mass="18825">MAVRNGGFGSTDASRAEGPDDALRDLPGAAQALLEGERHPLVNLANAAALLYETLRDVNWCGFYLMDGGELVLGPFCGKPACRRIALTRGVCGAAASQGRTLVVADVHAFPGHIACDAASRSELVVPLFHEGRVIGVLDVDSPRPARFGGLEQDALERVARALENACDWTRAGYRLR</sequence>
<dbReference type="AlphaFoldDB" id="A0A9D0Z991"/>
<dbReference type="FunFam" id="3.30.450.40:FF:000008">
    <property type="entry name" value="GAF domain-containing proteins"/>
    <property type="match status" value="1"/>
</dbReference>
<gene>
    <name evidence="4" type="ORF">IAB73_03795</name>
</gene>
<feature type="region of interest" description="Disordered" evidence="2">
    <location>
        <begin position="1"/>
        <end position="21"/>
    </location>
</feature>
<reference evidence="4" key="1">
    <citation type="submission" date="2020-10" db="EMBL/GenBank/DDBJ databases">
        <authorList>
            <person name="Gilroy R."/>
        </authorList>
    </citation>
    <scope>NUCLEOTIDE SEQUENCE</scope>
    <source>
        <strain evidence="4">ChiSxjej2B14-6234</strain>
    </source>
</reference>
<name>A0A9D0Z991_9FIRM</name>
<dbReference type="PROSITE" id="PS01320">
    <property type="entry name" value="UPF0067"/>
    <property type="match status" value="1"/>
</dbReference>
<organism evidence="4 5">
    <name type="scientific">Candidatus Onthenecus intestinigallinarum</name>
    <dbReference type="NCBI Taxonomy" id="2840875"/>
    <lineage>
        <taxon>Bacteria</taxon>
        <taxon>Bacillati</taxon>
        <taxon>Bacillota</taxon>
        <taxon>Clostridia</taxon>
        <taxon>Eubacteriales</taxon>
        <taxon>Candidatus Onthenecus</taxon>
    </lineage>
</organism>
<proteinExistence type="inferred from homology"/>
<comment type="similarity">
    <text evidence="1">Belongs to the free Met sulfoxide reductase family.</text>
</comment>
<evidence type="ECO:0000259" key="3">
    <source>
        <dbReference type="SMART" id="SM00065"/>
    </source>
</evidence>
<dbReference type="InterPro" id="IPR003018">
    <property type="entry name" value="GAF"/>
</dbReference>
<evidence type="ECO:0000256" key="2">
    <source>
        <dbReference type="SAM" id="MobiDB-lite"/>
    </source>
</evidence>
<dbReference type="Pfam" id="PF01590">
    <property type="entry name" value="GAF"/>
    <property type="match status" value="1"/>
</dbReference>
<dbReference type="Gene3D" id="3.30.450.40">
    <property type="match status" value="1"/>
</dbReference>
<dbReference type="SMART" id="SM00065">
    <property type="entry name" value="GAF"/>
    <property type="match status" value="1"/>
</dbReference>
<evidence type="ECO:0000256" key="1">
    <source>
        <dbReference type="ARBA" id="ARBA00038454"/>
    </source>
</evidence>
<dbReference type="PANTHER" id="PTHR21021:SF15">
    <property type="entry name" value="FREE METHIONINE-R-SULFOXIDE REDUCTASE"/>
    <property type="match status" value="1"/>
</dbReference>
<reference evidence="4" key="2">
    <citation type="journal article" date="2021" name="PeerJ">
        <title>Extensive microbial diversity within the chicken gut microbiome revealed by metagenomics and culture.</title>
        <authorList>
            <person name="Gilroy R."/>
            <person name="Ravi A."/>
            <person name="Getino M."/>
            <person name="Pursley I."/>
            <person name="Horton D.L."/>
            <person name="Alikhan N.F."/>
            <person name="Baker D."/>
            <person name="Gharbi K."/>
            <person name="Hall N."/>
            <person name="Watson M."/>
            <person name="Adriaenssens E.M."/>
            <person name="Foster-Nyarko E."/>
            <person name="Jarju S."/>
            <person name="Secka A."/>
            <person name="Antonio M."/>
            <person name="Oren A."/>
            <person name="Chaudhuri R.R."/>
            <person name="La Ragione R."/>
            <person name="Hildebrand F."/>
            <person name="Pallen M.J."/>
        </authorList>
    </citation>
    <scope>NUCLEOTIDE SEQUENCE</scope>
    <source>
        <strain evidence="4">ChiSxjej2B14-6234</strain>
    </source>
</reference>
<dbReference type="InterPro" id="IPR051330">
    <property type="entry name" value="Phosphatase_reg/MetRdx"/>
</dbReference>
<dbReference type="EMBL" id="DVFJ01000010">
    <property type="protein sequence ID" value="HIQ71318.1"/>
    <property type="molecule type" value="Genomic_DNA"/>
</dbReference>
<comment type="caution">
    <text evidence="4">The sequence shown here is derived from an EMBL/GenBank/DDBJ whole genome shotgun (WGS) entry which is preliminary data.</text>
</comment>
<dbReference type="GO" id="GO:0033745">
    <property type="term" value="F:L-methionine-(R)-S-oxide reductase activity"/>
    <property type="evidence" value="ECO:0007669"/>
    <property type="project" value="TreeGrafter"/>
</dbReference>
<dbReference type="InterPro" id="IPR000614">
    <property type="entry name" value="FRMsr_CS"/>
</dbReference>
<evidence type="ECO:0000313" key="4">
    <source>
        <dbReference type="EMBL" id="HIQ71318.1"/>
    </source>
</evidence>
<dbReference type="SUPFAM" id="SSF55781">
    <property type="entry name" value="GAF domain-like"/>
    <property type="match status" value="1"/>
</dbReference>
<accession>A0A9D0Z991</accession>